<gene>
    <name evidence="1" type="ORF">PBV87_00950</name>
</gene>
<evidence type="ECO:0000313" key="2">
    <source>
        <dbReference type="Proteomes" id="UP001169242"/>
    </source>
</evidence>
<organism evidence="1 2">
    <name type="scientific">Holtiella tumoricola</name>
    <dbReference type="NCBI Taxonomy" id="3018743"/>
    <lineage>
        <taxon>Bacteria</taxon>
        <taxon>Bacillati</taxon>
        <taxon>Bacillota</taxon>
        <taxon>Clostridia</taxon>
        <taxon>Lachnospirales</taxon>
        <taxon>Cellulosilyticaceae</taxon>
        <taxon>Holtiella</taxon>
    </lineage>
</organism>
<dbReference type="AlphaFoldDB" id="A0AA42IZ25"/>
<reference evidence="1" key="1">
    <citation type="journal article" date="2023" name="Int. J. Syst. Evol. Microbiol.">
        <title>&lt;i&gt;Holtiella tumoricola&lt;/i&gt; gen. nov. sp. nov., isolated from a human clinical sample.</title>
        <authorList>
            <person name="Allen-Vercoe E."/>
            <person name="Daigneault M.C."/>
            <person name="Vancuren S.J."/>
            <person name="Cochrane K."/>
            <person name="O'Neal L.L."/>
            <person name="Sankaranarayanan K."/>
            <person name="Lawson P.A."/>
        </authorList>
    </citation>
    <scope>NUCLEOTIDE SEQUENCE</scope>
    <source>
        <strain evidence="1">CC70A</strain>
    </source>
</reference>
<sequence length="132" mass="15081">MTIYLSGDVVVWAHPDDTFKEHEEYRDDENCVTTNGVTYGESPNDGYEYQLTYNRAQNEFSWCKLGKRPDDLKLIIPIIHSNTEATASDNLLNMELSTDTNTKVESVESDSILIMELLMAMDEKLDLILNPK</sequence>
<comment type="caution">
    <text evidence="1">The sequence shown here is derived from an EMBL/GenBank/DDBJ whole genome shotgun (WGS) entry which is preliminary data.</text>
</comment>
<accession>A0AA42IZ25</accession>
<dbReference type="Proteomes" id="UP001169242">
    <property type="component" value="Unassembled WGS sequence"/>
</dbReference>
<keyword evidence="2" id="KW-1185">Reference proteome</keyword>
<protein>
    <submittedName>
        <fullName evidence="1">Uncharacterized protein</fullName>
    </submittedName>
</protein>
<dbReference type="RefSeq" id="WP_271010822.1">
    <property type="nucleotide sequence ID" value="NZ_JAQIFT010000007.1"/>
</dbReference>
<dbReference type="EMBL" id="JAQIFT010000007">
    <property type="protein sequence ID" value="MDA3730081.1"/>
    <property type="molecule type" value="Genomic_DNA"/>
</dbReference>
<evidence type="ECO:0000313" key="1">
    <source>
        <dbReference type="EMBL" id="MDA3730081.1"/>
    </source>
</evidence>
<proteinExistence type="predicted"/>
<name>A0AA42IZ25_9FIRM</name>